<keyword evidence="3" id="KW-1185">Reference proteome</keyword>
<organism evidence="2 3">
    <name type="scientific">Ancylostoma ceylanicum</name>
    <dbReference type="NCBI Taxonomy" id="53326"/>
    <lineage>
        <taxon>Eukaryota</taxon>
        <taxon>Metazoa</taxon>
        <taxon>Ecdysozoa</taxon>
        <taxon>Nematoda</taxon>
        <taxon>Chromadorea</taxon>
        <taxon>Rhabditida</taxon>
        <taxon>Rhabditina</taxon>
        <taxon>Rhabditomorpha</taxon>
        <taxon>Strongyloidea</taxon>
        <taxon>Ancylostomatidae</taxon>
        <taxon>Ancylostomatinae</taxon>
        <taxon>Ancylostoma</taxon>
    </lineage>
</organism>
<dbReference type="Proteomes" id="UP000024635">
    <property type="component" value="Unassembled WGS sequence"/>
</dbReference>
<name>A0A016W269_9BILA</name>
<protein>
    <submittedName>
        <fullName evidence="2">Uncharacterized protein</fullName>
    </submittedName>
</protein>
<accession>A0A016W269</accession>
<dbReference type="OrthoDB" id="5867694at2759"/>
<reference evidence="3" key="1">
    <citation type="journal article" date="2015" name="Nat. Genet.">
        <title>The genome and transcriptome of the zoonotic hookworm Ancylostoma ceylanicum identify infection-specific gene families.</title>
        <authorList>
            <person name="Schwarz E.M."/>
            <person name="Hu Y."/>
            <person name="Antoshechkin I."/>
            <person name="Miller M.M."/>
            <person name="Sternberg P.W."/>
            <person name="Aroian R.V."/>
        </authorList>
    </citation>
    <scope>NUCLEOTIDE SEQUENCE</scope>
    <source>
        <strain evidence="3">HY135</strain>
    </source>
</reference>
<dbReference type="AlphaFoldDB" id="A0A016W269"/>
<sequence length="96" mass="10106">MVHYFKNTKNDWRSEGIGEAAAVRALAGAIRPLRRAGAFACSLSGLSRAPLLDRPGPPAFRRVTPGDATLGADARSPYPTTTAGLLPSLHPHQSTA</sequence>
<proteinExistence type="predicted"/>
<dbReference type="EMBL" id="JARK01001338">
    <property type="protein sequence ID" value="EYC33750.1"/>
    <property type="molecule type" value="Genomic_DNA"/>
</dbReference>
<gene>
    <name evidence="2" type="primary">Acey_s0002.g966</name>
    <name evidence="2" type="ORF">Y032_0002g966</name>
</gene>
<evidence type="ECO:0000313" key="3">
    <source>
        <dbReference type="Proteomes" id="UP000024635"/>
    </source>
</evidence>
<evidence type="ECO:0000256" key="1">
    <source>
        <dbReference type="SAM" id="MobiDB-lite"/>
    </source>
</evidence>
<comment type="caution">
    <text evidence="2">The sequence shown here is derived from an EMBL/GenBank/DDBJ whole genome shotgun (WGS) entry which is preliminary data.</text>
</comment>
<feature type="region of interest" description="Disordered" evidence="1">
    <location>
        <begin position="62"/>
        <end position="96"/>
    </location>
</feature>
<evidence type="ECO:0000313" key="2">
    <source>
        <dbReference type="EMBL" id="EYC33750.1"/>
    </source>
</evidence>